<dbReference type="AlphaFoldDB" id="A0A916RI29"/>
<evidence type="ECO:0000313" key="2">
    <source>
        <dbReference type="EMBL" id="GGA57955.1"/>
    </source>
</evidence>
<dbReference type="RefSeq" id="WP_188719787.1">
    <property type="nucleotide sequence ID" value="NZ_BMIF01000002.1"/>
</dbReference>
<proteinExistence type="predicted"/>
<comment type="caution">
    <text evidence="2">The sequence shown here is derived from an EMBL/GenBank/DDBJ whole genome shotgun (WGS) entry which is preliminary data.</text>
</comment>
<dbReference type="InterPro" id="IPR037523">
    <property type="entry name" value="VOC_core"/>
</dbReference>
<dbReference type="PANTHER" id="PTHR21366">
    <property type="entry name" value="GLYOXALASE FAMILY PROTEIN"/>
    <property type="match status" value="1"/>
</dbReference>
<dbReference type="Gene3D" id="3.10.180.10">
    <property type="entry name" value="2,3-Dihydroxybiphenyl 1,2-Dioxygenase, domain 1"/>
    <property type="match status" value="1"/>
</dbReference>
<organism evidence="2 3">
    <name type="scientific">Nitratireductor aestuarii</name>
    <dbReference type="NCBI Taxonomy" id="1735103"/>
    <lineage>
        <taxon>Bacteria</taxon>
        <taxon>Pseudomonadati</taxon>
        <taxon>Pseudomonadota</taxon>
        <taxon>Alphaproteobacteria</taxon>
        <taxon>Hyphomicrobiales</taxon>
        <taxon>Phyllobacteriaceae</taxon>
        <taxon>Nitratireductor</taxon>
    </lineage>
</organism>
<evidence type="ECO:0000259" key="1">
    <source>
        <dbReference type="PROSITE" id="PS51819"/>
    </source>
</evidence>
<dbReference type="SUPFAM" id="SSF54593">
    <property type="entry name" value="Glyoxalase/Bleomycin resistance protein/Dihydroxybiphenyl dioxygenase"/>
    <property type="match status" value="1"/>
</dbReference>
<dbReference type="PANTHER" id="PTHR21366:SF22">
    <property type="entry name" value="VOC DOMAIN-CONTAINING PROTEIN"/>
    <property type="match status" value="1"/>
</dbReference>
<reference evidence="2" key="2">
    <citation type="submission" date="2020-09" db="EMBL/GenBank/DDBJ databases">
        <authorList>
            <person name="Sun Q."/>
            <person name="Zhou Y."/>
        </authorList>
    </citation>
    <scope>NUCLEOTIDE SEQUENCE</scope>
    <source>
        <strain evidence="2">CGMCC 1.15320</strain>
    </source>
</reference>
<gene>
    <name evidence="2" type="ORF">GCM10011385_09350</name>
</gene>
<dbReference type="PROSITE" id="PS51819">
    <property type="entry name" value="VOC"/>
    <property type="match status" value="1"/>
</dbReference>
<dbReference type="Pfam" id="PF00903">
    <property type="entry name" value="Glyoxalase"/>
    <property type="match status" value="1"/>
</dbReference>
<reference evidence="2" key="1">
    <citation type="journal article" date="2014" name="Int. J. Syst. Evol. Microbiol.">
        <title>Complete genome sequence of Corynebacterium casei LMG S-19264T (=DSM 44701T), isolated from a smear-ripened cheese.</title>
        <authorList>
            <consortium name="US DOE Joint Genome Institute (JGI-PGF)"/>
            <person name="Walter F."/>
            <person name="Albersmeier A."/>
            <person name="Kalinowski J."/>
            <person name="Ruckert C."/>
        </authorList>
    </citation>
    <scope>NUCLEOTIDE SEQUENCE</scope>
    <source>
        <strain evidence="2">CGMCC 1.15320</strain>
    </source>
</reference>
<dbReference type="InterPro" id="IPR050383">
    <property type="entry name" value="GlyoxalaseI/FosfomycinResist"/>
</dbReference>
<accession>A0A916RI29</accession>
<dbReference type="InterPro" id="IPR004360">
    <property type="entry name" value="Glyas_Fos-R_dOase_dom"/>
</dbReference>
<dbReference type="Proteomes" id="UP000636264">
    <property type="component" value="Unassembled WGS sequence"/>
</dbReference>
<dbReference type="InterPro" id="IPR029068">
    <property type="entry name" value="Glyas_Bleomycin-R_OHBP_Dase"/>
</dbReference>
<keyword evidence="3" id="KW-1185">Reference proteome</keyword>
<protein>
    <submittedName>
        <fullName evidence="2">Bleomycin resistance protein</fullName>
    </submittedName>
</protein>
<evidence type="ECO:0000313" key="3">
    <source>
        <dbReference type="Proteomes" id="UP000636264"/>
    </source>
</evidence>
<feature type="domain" description="VOC" evidence="1">
    <location>
        <begin position="5"/>
        <end position="130"/>
    </location>
</feature>
<dbReference type="EMBL" id="BMIF01000002">
    <property type="protein sequence ID" value="GGA57955.1"/>
    <property type="molecule type" value="Genomic_DNA"/>
</dbReference>
<sequence>MQPRAILESGLYVDDLDAAERFYRDVLGLEIILKAEGRHVFFRCGQGVLLLFNPDATSVPYEDAKLPVPTHGARGPGHLCFAASAEEIERWRTELEAKGVKIEADFEWPAGGRSIYVRDPAGNSIEFAEPRIWNL</sequence>
<name>A0A916RI29_9HYPH</name>